<reference evidence="1 2" key="2">
    <citation type="submission" date="2019-01" db="EMBL/GenBank/DDBJ databases">
        <title>The Pseudomonas aeruginosa pan-genome provides new insights on its population structure, horizontal gene transfer and pathogenicity.</title>
        <authorList>
            <person name="Freschi L."/>
            <person name="Vincent A.T."/>
            <person name="Jeukens J."/>
            <person name="Emond-Rheault J.-G."/>
            <person name="Kukavica-Ibrulj I."/>
            <person name="Dupont M.-J."/>
            <person name="Charette S.J."/>
            <person name="Boyle B."/>
            <person name="Levesque R.C."/>
        </authorList>
    </citation>
    <scope>NUCLEOTIDE SEQUENCE [LARGE SCALE GENOMIC DNA]</scope>
    <source>
        <strain evidence="1 2">PA-W36</strain>
    </source>
</reference>
<gene>
    <name evidence="1" type="ORF">IPC1295_07145</name>
</gene>
<dbReference type="Proteomes" id="UP000284767">
    <property type="component" value="Unassembled WGS sequence"/>
</dbReference>
<sequence length="119" mass="13049">MLSSIAMKASGRWAADERSLFFSKCHPHLLVGAFVRRTTACLCLFRKILTEHSGTKPASTTLKADDAEVFGVLEGLALGTERVRHGPIPHLSSCFKDPCHAGLEEASWDHARSRGQFRG</sequence>
<organism evidence="1 2">
    <name type="scientific">Pseudomonas aeruginosa</name>
    <dbReference type="NCBI Taxonomy" id="287"/>
    <lineage>
        <taxon>Bacteria</taxon>
        <taxon>Pseudomonadati</taxon>
        <taxon>Pseudomonadota</taxon>
        <taxon>Gammaproteobacteria</taxon>
        <taxon>Pseudomonadales</taxon>
        <taxon>Pseudomonadaceae</taxon>
        <taxon>Pseudomonas</taxon>
    </lineage>
</organism>
<evidence type="ECO:0000313" key="2">
    <source>
        <dbReference type="Proteomes" id="UP000284767"/>
    </source>
</evidence>
<accession>A0A3E1N897</accession>
<protein>
    <submittedName>
        <fullName evidence="1">Uncharacterized protein</fullName>
    </submittedName>
</protein>
<proteinExistence type="predicted"/>
<name>A0A3E1N897_PSEAI</name>
<reference evidence="1 2" key="1">
    <citation type="submission" date="2017-08" db="EMBL/GenBank/DDBJ databases">
        <authorList>
            <person name="Feschi L."/>
            <person name="Jeukens J."/>
            <person name="Emond-Rheault J.-G."/>
            <person name="Kukavica-Ibrulj I."/>
            <person name="Boyle B."/>
            <person name="Levesque R.C."/>
        </authorList>
    </citation>
    <scope>NUCLEOTIDE SEQUENCE [LARGE SCALE GENOMIC DNA]</scope>
    <source>
        <strain evidence="1 2">PA-W36</strain>
    </source>
</reference>
<dbReference type="AlphaFoldDB" id="A0A3E1N897"/>
<dbReference type="EMBL" id="NSNE01000003">
    <property type="protein sequence ID" value="RPM20054.1"/>
    <property type="molecule type" value="Genomic_DNA"/>
</dbReference>
<evidence type="ECO:0000313" key="1">
    <source>
        <dbReference type="EMBL" id="RPM20054.1"/>
    </source>
</evidence>
<comment type="caution">
    <text evidence="1">The sequence shown here is derived from an EMBL/GenBank/DDBJ whole genome shotgun (WGS) entry which is preliminary data.</text>
</comment>